<gene>
    <name evidence="1" type="ORF">CR513_22837</name>
</gene>
<dbReference type="Proteomes" id="UP000257109">
    <property type="component" value="Unassembled WGS sequence"/>
</dbReference>
<proteinExistence type="predicted"/>
<keyword evidence="2" id="KW-1185">Reference proteome</keyword>
<name>A0A371GW22_MUCPR</name>
<evidence type="ECO:0008006" key="3">
    <source>
        <dbReference type="Google" id="ProtNLM"/>
    </source>
</evidence>
<sequence length="129" mass="15117">MEECCQHLEVEARVVAWESFKKTCLEKYFLEDVHNYKEIKLLDLKKGNMIAVDYVGKSKELSRYLFRHQNEVEKCSGYVKYGPYQLSSKRKMVCVLPSLAKVILIILRRILTPLVSVGGVFRHLLLYIF</sequence>
<organism evidence="1 2">
    <name type="scientific">Mucuna pruriens</name>
    <name type="common">Velvet bean</name>
    <name type="synonym">Dolichos pruriens</name>
    <dbReference type="NCBI Taxonomy" id="157652"/>
    <lineage>
        <taxon>Eukaryota</taxon>
        <taxon>Viridiplantae</taxon>
        <taxon>Streptophyta</taxon>
        <taxon>Embryophyta</taxon>
        <taxon>Tracheophyta</taxon>
        <taxon>Spermatophyta</taxon>
        <taxon>Magnoliopsida</taxon>
        <taxon>eudicotyledons</taxon>
        <taxon>Gunneridae</taxon>
        <taxon>Pentapetalae</taxon>
        <taxon>rosids</taxon>
        <taxon>fabids</taxon>
        <taxon>Fabales</taxon>
        <taxon>Fabaceae</taxon>
        <taxon>Papilionoideae</taxon>
        <taxon>50 kb inversion clade</taxon>
        <taxon>NPAAA clade</taxon>
        <taxon>indigoferoid/millettioid clade</taxon>
        <taxon>Phaseoleae</taxon>
        <taxon>Mucuna</taxon>
    </lineage>
</organism>
<protein>
    <recommendedName>
        <fullName evidence="3">Retrotransposon gag domain-containing protein</fullName>
    </recommendedName>
</protein>
<accession>A0A371GW22</accession>
<evidence type="ECO:0000313" key="1">
    <source>
        <dbReference type="EMBL" id="RDX94744.1"/>
    </source>
</evidence>
<evidence type="ECO:0000313" key="2">
    <source>
        <dbReference type="Proteomes" id="UP000257109"/>
    </source>
</evidence>
<dbReference type="AlphaFoldDB" id="A0A371GW22"/>
<reference evidence="1" key="1">
    <citation type="submission" date="2018-05" db="EMBL/GenBank/DDBJ databases">
        <title>Draft genome of Mucuna pruriens seed.</title>
        <authorList>
            <person name="Nnadi N.E."/>
            <person name="Vos R."/>
            <person name="Hasami M.H."/>
            <person name="Devisetty U.K."/>
            <person name="Aguiy J.C."/>
        </authorList>
    </citation>
    <scope>NUCLEOTIDE SEQUENCE [LARGE SCALE GENOMIC DNA]</scope>
    <source>
        <strain evidence="1">JCA_2017</strain>
    </source>
</reference>
<feature type="non-terminal residue" evidence="1">
    <location>
        <position position="1"/>
    </location>
</feature>
<comment type="caution">
    <text evidence="1">The sequence shown here is derived from an EMBL/GenBank/DDBJ whole genome shotgun (WGS) entry which is preliminary data.</text>
</comment>
<dbReference type="OrthoDB" id="1432379at2759"/>
<dbReference type="EMBL" id="QJKJ01004295">
    <property type="protein sequence ID" value="RDX94744.1"/>
    <property type="molecule type" value="Genomic_DNA"/>
</dbReference>